<protein>
    <submittedName>
        <fullName evidence="1">Uncharacterized protein</fullName>
    </submittedName>
</protein>
<organism evidence="1">
    <name type="scientific">Populus davidiana</name>
    <dbReference type="NCBI Taxonomy" id="266767"/>
    <lineage>
        <taxon>Eukaryota</taxon>
        <taxon>Viridiplantae</taxon>
        <taxon>Streptophyta</taxon>
        <taxon>Embryophyta</taxon>
        <taxon>Tracheophyta</taxon>
        <taxon>Spermatophyta</taxon>
        <taxon>Magnoliopsida</taxon>
        <taxon>eudicotyledons</taxon>
        <taxon>Gunneridae</taxon>
        <taxon>Pentapetalae</taxon>
        <taxon>rosids</taxon>
        <taxon>fabids</taxon>
        <taxon>Malpighiales</taxon>
        <taxon>Salicaceae</taxon>
        <taxon>Saliceae</taxon>
        <taxon>Populus</taxon>
    </lineage>
</organism>
<name>A0A6M2F2J2_9ROSI</name>
<dbReference type="EMBL" id="GILB01010153">
    <property type="protein sequence ID" value="NUU90486.1"/>
    <property type="molecule type" value="Transcribed_RNA"/>
</dbReference>
<dbReference type="AlphaFoldDB" id="A0A6M2F2J2"/>
<sequence length="116" mass="13289">MVDPVLVPFHQLGVGSMIYHSQSGDHMPKSLVTQDDLAAVVTLKEHRMDCCFEPNQYQHNYPSLEDLMTPQAIDVQKLNQLLENQTQNFLLDRLATQSACHQVHLHWKTPDKILVN</sequence>
<evidence type="ECO:0000313" key="1">
    <source>
        <dbReference type="EMBL" id="NUU90486.1"/>
    </source>
</evidence>
<proteinExistence type="predicted"/>
<accession>A0A6M2F2J2</accession>
<reference evidence="1" key="1">
    <citation type="submission" date="2020-03" db="EMBL/GenBank/DDBJ databases">
        <authorList>
            <person name="Zhang R."/>
        </authorList>
    </citation>
    <scope>NUCLEOTIDE SEQUENCE</scope>
</reference>